<keyword evidence="3" id="KW-1185">Reference proteome</keyword>
<name>A0A9P4VR16_9PEZI</name>
<gene>
    <name evidence="2" type="ORF">M501DRAFT_917575</name>
</gene>
<feature type="signal peptide" evidence="1">
    <location>
        <begin position="1"/>
        <end position="22"/>
    </location>
</feature>
<dbReference type="Proteomes" id="UP000799429">
    <property type="component" value="Unassembled WGS sequence"/>
</dbReference>
<evidence type="ECO:0000256" key="1">
    <source>
        <dbReference type="SAM" id="SignalP"/>
    </source>
</evidence>
<keyword evidence="1" id="KW-0732">Signal</keyword>
<sequence>QRPSTLPHNVSLALLILCPTIALLPPRKLDLYTFSLSGIWLLSANHLTKDYTHRSILQHLSRTGRGANADGRGGMGMGILDGLPTERAREVQRVQMRAKEEREKALRELGEGQEKKEDGVLEKIWMGGEKKGWRERRLEEERKAIEEGRGYGSLIMEQIWEVFEGKGGIEGGKDEEDKNE</sequence>
<proteinExistence type="predicted"/>
<feature type="non-terminal residue" evidence="2">
    <location>
        <position position="1"/>
    </location>
</feature>
<evidence type="ECO:0000313" key="3">
    <source>
        <dbReference type="Proteomes" id="UP000799429"/>
    </source>
</evidence>
<accession>A0A9P4VR16</accession>
<evidence type="ECO:0000313" key="2">
    <source>
        <dbReference type="EMBL" id="KAF2838377.1"/>
    </source>
</evidence>
<dbReference type="EMBL" id="MU006097">
    <property type="protein sequence ID" value="KAF2838377.1"/>
    <property type="molecule type" value="Genomic_DNA"/>
</dbReference>
<reference evidence="2" key="1">
    <citation type="journal article" date="2020" name="Stud. Mycol.">
        <title>101 Dothideomycetes genomes: a test case for predicting lifestyles and emergence of pathogens.</title>
        <authorList>
            <person name="Haridas S."/>
            <person name="Albert R."/>
            <person name="Binder M."/>
            <person name="Bloem J."/>
            <person name="Labutti K."/>
            <person name="Salamov A."/>
            <person name="Andreopoulos B."/>
            <person name="Baker S."/>
            <person name="Barry K."/>
            <person name="Bills G."/>
            <person name="Bluhm B."/>
            <person name="Cannon C."/>
            <person name="Castanera R."/>
            <person name="Culley D."/>
            <person name="Daum C."/>
            <person name="Ezra D."/>
            <person name="Gonzalez J."/>
            <person name="Henrissat B."/>
            <person name="Kuo A."/>
            <person name="Liang C."/>
            <person name="Lipzen A."/>
            <person name="Lutzoni F."/>
            <person name="Magnuson J."/>
            <person name="Mondo S."/>
            <person name="Nolan M."/>
            <person name="Ohm R."/>
            <person name="Pangilinan J."/>
            <person name="Park H.-J."/>
            <person name="Ramirez L."/>
            <person name="Alfaro M."/>
            <person name="Sun H."/>
            <person name="Tritt A."/>
            <person name="Yoshinaga Y."/>
            <person name="Zwiers L.-H."/>
            <person name="Turgeon B."/>
            <person name="Goodwin S."/>
            <person name="Spatafora J."/>
            <person name="Crous P."/>
            <person name="Grigoriev I."/>
        </authorList>
    </citation>
    <scope>NUCLEOTIDE SEQUENCE</scope>
    <source>
        <strain evidence="2">CBS 101060</strain>
    </source>
</reference>
<comment type="caution">
    <text evidence="2">The sequence shown here is derived from an EMBL/GenBank/DDBJ whole genome shotgun (WGS) entry which is preliminary data.</text>
</comment>
<feature type="non-terminal residue" evidence="2">
    <location>
        <position position="180"/>
    </location>
</feature>
<protein>
    <submittedName>
        <fullName evidence="2">Uncharacterized protein</fullName>
    </submittedName>
</protein>
<dbReference type="OrthoDB" id="5411041at2759"/>
<organism evidence="2 3">
    <name type="scientific">Patellaria atrata CBS 101060</name>
    <dbReference type="NCBI Taxonomy" id="1346257"/>
    <lineage>
        <taxon>Eukaryota</taxon>
        <taxon>Fungi</taxon>
        <taxon>Dikarya</taxon>
        <taxon>Ascomycota</taxon>
        <taxon>Pezizomycotina</taxon>
        <taxon>Dothideomycetes</taxon>
        <taxon>Dothideomycetes incertae sedis</taxon>
        <taxon>Patellariales</taxon>
        <taxon>Patellariaceae</taxon>
        <taxon>Patellaria</taxon>
    </lineage>
</organism>
<feature type="chain" id="PRO_5040278828" evidence="1">
    <location>
        <begin position="23"/>
        <end position="180"/>
    </location>
</feature>
<dbReference type="AlphaFoldDB" id="A0A9P4VR16"/>